<evidence type="ECO:0000313" key="1">
    <source>
        <dbReference type="EMBL" id="KAB8194113.1"/>
    </source>
</evidence>
<evidence type="ECO:0000313" key="2">
    <source>
        <dbReference type="Proteomes" id="UP000312512"/>
    </source>
</evidence>
<gene>
    <name evidence="1" type="ORF">FH608_018215</name>
</gene>
<organism evidence="1 2">
    <name type="scientific">Nonomuraea phyllanthi</name>
    <dbReference type="NCBI Taxonomy" id="2219224"/>
    <lineage>
        <taxon>Bacteria</taxon>
        <taxon>Bacillati</taxon>
        <taxon>Actinomycetota</taxon>
        <taxon>Actinomycetes</taxon>
        <taxon>Streptosporangiales</taxon>
        <taxon>Streptosporangiaceae</taxon>
        <taxon>Nonomuraea</taxon>
    </lineage>
</organism>
<name>A0A5C4WJS6_9ACTN</name>
<dbReference type="EMBL" id="VDLX02000006">
    <property type="protein sequence ID" value="KAB8194113.1"/>
    <property type="molecule type" value="Genomic_DNA"/>
</dbReference>
<sequence>MPQEPEPRTRRGFIRTAGLLAGGTAVAAAGPAQAASADATLDAGAARTLDALAGTVSALFPDLVAGPAGAAAHGARYARLSPAERERVDRAIGALGPGFAALDQQARLAHLGARLNGTRASDVETALGLLAAARTGEARGVMDEARGGSDQARGTVDEGPGAVDEARGRLLGRALRAATGARIPAAPAMTDTPFVI</sequence>
<dbReference type="RefSeq" id="WP_139631719.1">
    <property type="nucleotide sequence ID" value="NZ_VDLX02000006.1"/>
</dbReference>
<keyword evidence="2" id="KW-1185">Reference proteome</keyword>
<dbReference type="AlphaFoldDB" id="A0A5C4WJS6"/>
<reference evidence="1 2" key="1">
    <citation type="submission" date="2019-10" db="EMBL/GenBank/DDBJ databases">
        <title>Nonomuraea sp. nov., isolated from Phyllanthus amarus.</title>
        <authorList>
            <person name="Klykleung N."/>
            <person name="Tanasupawat S."/>
        </authorList>
    </citation>
    <scope>NUCLEOTIDE SEQUENCE [LARGE SCALE GENOMIC DNA]</scope>
    <source>
        <strain evidence="1 2">PA1-10</strain>
    </source>
</reference>
<dbReference type="Proteomes" id="UP000312512">
    <property type="component" value="Unassembled WGS sequence"/>
</dbReference>
<proteinExistence type="predicted"/>
<dbReference type="InterPro" id="IPR006311">
    <property type="entry name" value="TAT_signal"/>
</dbReference>
<dbReference type="PROSITE" id="PS51318">
    <property type="entry name" value="TAT"/>
    <property type="match status" value="1"/>
</dbReference>
<accession>A0A5C4WJS6</accession>
<comment type="caution">
    <text evidence="1">The sequence shown here is derived from an EMBL/GenBank/DDBJ whole genome shotgun (WGS) entry which is preliminary data.</text>
</comment>
<protein>
    <submittedName>
        <fullName evidence="1">Uncharacterized protein</fullName>
    </submittedName>
</protein>